<comment type="caution">
    <text evidence="2">The sequence shown here is derived from an EMBL/GenBank/DDBJ whole genome shotgun (WGS) entry which is preliminary data.</text>
</comment>
<dbReference type="GO" id="GO:0016301">
    <property type="term" value="F:kinase activity"/>
    <property type="evidence" value="ECO:0007669"/>
    <property type="project" value="UniProtKB-KW"/>
</dbReference>
<dbReference type="InterPro" id="IPR002731">
    <property type="entry name" value="ATPase_BadF"/>
</dbReference>
<dbReference type="Proteomes" id="UP000612456">
    <property type="component" value="Unassembled WGS sequence"/>
</dbReference>
<dbReference type="CDD" id="cd24007">
    <property type="entry name" value="ASKHA_NBD_eukNAGK-like"/>
    <property type="match status" value="1"/>
</dbReference>
<organism evidence="2 3">
    <name type="scientific">Paenibacillus nasutitermitis</name>
    <dbReference type="NCBI Taxonomy" id="1652958"/>
    <lineage>
        <taxon>Bacteria</taxon>
        <taxon>Bacillati</taxon>
        <taxon>Bacillota</taxon>
        <taxon>Bacilli</taxon>
        <taxon>Bacillales</taxon>
        <taxon>Paenibacillaceae</taxon>
        <taxon>Paenibacillus</taxon>
    </lineage>
</organism>
<dbReference type="PANTHER" id="PTHR43190">
    <property type="entry name" value="N-ACETYL-D-GLUCOSAMINE KINASE"/>
    <property type="match status" value="1"/>
</dbReference>
<feature type="domain" description="ATPase BadF/BadG/BcrA/BcrD type" evidence="1">
    <location>
        <begin position="5"/>
        <end position="302"/>
    </location>
</feature>
<gene>
    <name evidence="2" type="primary">murK</name>
    <name evidence="2" type="ORF">GCM10010911_32620</name>
</gene>
<keyword evidence="2" id="KW-0418">Kinase</keyword>
<dbReference type="Gene3D" id="3.30.420.40">
    <property type="match status" value="2"/>
</dbReference>
<evidence type="ECO:0000313" key="2">
    <source>
        <dbReference type="EMBL" id="GGD72180.1"/>
    </source>
</evidence>
<keyword evidence="3" id="KW-1185">Reference proteome</keyword>
<reference evidence="2" key="2">
    <citation type="submission" date="2020-09" db="EMBL/GenBank/DDBJ databases">
        <authorList>
            <person name="Sun Q."/>
            <person name="Zhou Y."/>
        </authorList>
    </citation>
    <scope>NUCLEOTIDE SEQUENCE</scope>
    <source>
        <strain evidence="2">CGMCC 1.15178</strain>
    </source>
</reference>
<dbReference type="EMBL" id="BMHP01000002">
    <property type="protein sequence ID" value="GGD72180.1"/>
    <property type="molecule type" value="Genomic_DNA"/>
</dbReference>
<dbReference type="AlphaFoldDB" id="A0A916Z1Z3"/>
<sequence length="314" mass="34007">MRYVIGVDGGGTKTEAVLADESGHVVDRHLTGASNPHAVTFEIMEMRLAEIIDRFLKRIGPKGRLGAVCLGLAGVSSEQEIGRVNEILNCYGQQRNTAFRTFIRTDAEIALMAAGVHYGTVAIAGTGSIIYGITPQGEQYRVGGWGHLLGDEGSGYAVGVKSLQAVMQSYDGVLPATELTPLILERYSFAAITDLKAYIYDPSIRKRDIAEFASLCMEAEQRSDPVARGILESTACELAVLALTLRRKHSLLGRSPIVLSGSLFKHSPCYRQMFIERIGREDGEAQFQLASLPAAEGAARLALHELKARGLLDQ</sequence>
<evidence type="ECO:0000259" key="1">
    <source>
        <dbReference type="Pfam" id="PF01869"/>
    </source>
</evidence>
<dbReference type="Pfam" id="PF01869">
    <property type="entry name" value="BcrAD_BadFG"/>
    <property type="match status" value="1"/>
</dbReference>
<protein>
    <submittedName>
        <fullName evidence="2">N-acetylmuramic acid/N-acetylglucosamine kinase</fullName>
    </submittedName>
</protein>
<evidence type="ECO:0000313" key="3">
    <source>
        <dbReference type="Proteomes" id="UP000612456"/>
    </source>
</evidence>
<dbReference type="InterPro" id="IPR043129">
    <property type="entry name" value="ATPase_NBD"/>
</dbReference>
<dbReference type="PANTHER" id="PTHR43190:SF3">
    <property type="entry name" value="N-ACETYL-D-GLUCOSAMINE KINASE"/>
    <property type="match status" value="1"/>
</dbReference>
<dbReference type="SUPFAM" id="SSF53067">
    <property type="entry name" value="Actin-like ATPase domain"/>
    <property type="match status" value="2"/>
</dbReference>
<proteinExistence type="predicted"/>
<keyword evidence="2" id="KW-0808">Transferase</keyword>
<reference evidence="2" key="1">
    <citation type="journal article" date="2014" name="Int. J. Syst. Evol. Microbiol.">
        <title>Complete genome sequence of Corynebacterium casei LMG S-19264T (=DSM 44701T), isolated from a smear-ripened cheese.</title>
        <authorList>
            <consortium name="US DOE Joint Genome Institute (JGI-PGF)"/>
            <person name="Walter F."/>
            <person name="Albersmeier A."/>
            <person name="Kalinowski J."/>
            <person name="Ruckert C."/>
        </authorList>
    </citation>
    <scope>NUCLEOTIDE SEQUENCE</scope>
    <source>
        <strain evidence="2">CGMCC 1.15178</strain>
    </source>
</reference>
<name>A0A916Z1Z3_9BACL</name>
<dbReference type="RefSeq" id="WP_188992978.1">
    <property type="nucleotide sequence ID" value="NZ_BMHP01000002.1"/>
</dbReference>
<dbReference type="InterPro" id="IPR052519">
    <property type="entry name" value="Euk-type_GlcNAc_Kinase"/>
</dbReference>
<accession>A0A916Z1Z3</accession>